<dbReference type="GO" id="GO:0016491">
    <property type="term" value="F:oxidoreductase activity"/>
    <property type="evidence" value="ECO:0007669"/>
    <property type="project" value="UniProtKB-KW"/>
</dbReference>
<dbReference type="PRINTS" id="PR00080">
    <property type="entry name" value="SDRFAMILY"/>
</dbReference>
<dbReference type="SUPFAM" id="SSF51735">
    <property type="entry name" value="NAD(P)-binding Rossmann-fold domains"/>
    <property type="match status" value="1"/>
</dbReference>
<dbReference type="InterPro" id="IPR036291">
    <property type="entry name" value="NAD(P)-bd_dom_sf"/>
</dbReference>
<dbReference type="FunFam" id="3.40.50.720:FF:000084">
    <property type="entry name" value="Short-chain dehydrogenase reductase"/>
    <property type="match status" value="1"/>
</dbReference>
<dbReference type="Proteomes" id="UP000280501">
    <property type="component" value="Unassembled WGS sequence"/>
</dbReference>
<dbReference type="Pfam" id="PF13561">
    <property type="entry name" value="adh_short_C2"/>
    <property type="match status" value="1"/>
</dbReference>
<dbReference type="PANTHER" id="PTHR43639">
    <property type="entry name" value="OXIDOREDUCTASE, SHORT-CHAIN DEHYDROGENASE/REDUCTASE FAMILY (AFU_ORTHOLOGUE AFUA_5G02870)"/>
    <property type="match status" value="1"/>
</dbReference>
<proteinExistence type="inferred from homology"/>
<name>A0A3N4ZKQ6_9MICO</name>
<dbReference type="PRINTS" id="PR00081">
    <property type="entry name" value="GDHRDH"/>
</dbReference>
<dbReference type="OrthoDB" id="517007at2"/>
<dbReference type="EMBL" id="RKQZ01000001">
    <property type="protein sequence ID" value="RPF20501.1"/>
    <property type="molecule type" value="Genomic_DNA"/>
</dbReference>
<comment type="caution">
    <text evidence="3">The sequence shown here is derived from an EMBL/GenBank/DDBJ whole genome shotgun (WGS) entry which is preliminary data.</text>
</comment>
<keyword evidence="4" id="KW-1185">Reference proteome</keyword>
<evidence type="ECO:0000256" key="1">
    <source>
        <dbReference type="ARBA" id="ARBA00006484"/>
    </source>
</evidence>
<evidence type="ECO:0000313" key="3">
    <source>
        <dbReference type="EMBL" id="RPF20501.1"/>
    </source>
</evidence>
<gene>
    <name evidence="3" type="ORF">EDD34_1092</name>
</gene>
<dbReference type="PANTHER" id="PTHR43639:SF1">
    <property type="entry name" value="SHORT-CHAIN DEHYDROGENASE_REDUCTASE FAMILY PROTEIN"/>
    <property type="match status" value="1"/>
</dbReference>
<comment type="similarity">
    <text evidence="1">Belongs to the short-chain dehydrogenases/reductases (SDR) family.</text>
</comment>
<reference evidence="3 4" key="1">
    <citation type="submission" date="2018-11" db="EMBL/GenBank/DDBJ databases">
        <title>Sequencing the genomes of 1000 actinobacteria strains.</title>
        <authorList>
            <person name="Klenk H.-P."/>
        </authorList>
    </citation>
    <scope>NUCLEOTIDE SEQUENCE [LARGE SCALE GENOMIC DNA]</scope>
    <source>
        <strain evidence="3 4">DSM 15700</strain>
    </source>
</reference>
<evidence type="ECO:0000313" key="4">
    <source>
        <dbReference type="Proteomes" id="UP000280501"/>
    </source>
</evidence>
<dbReference type="InterPro" id="IPR002347">
    <property type="entry name" value="SDR_fam"/>
</dbReference>
<organism evidence="3 4">
    <name type="scientific">Myceligenerans xiligouense</name>
    <dbReference type="NCBI Taxonomy" id="253184"/>
    <lineage>
        <taxon>Bacteria</taxon>
        <taxon>Bacillati</taxon>
        <taxon>Actinomycetota</taxon>
        <taxon>Actinomycetes</taxon>
        <taxon>Micrococcales</taxon>
        <taxon>Promicromonosporaceae</taxon>
        <taxon>Myceligenerans</taxon>
    </lineage>
</organism>
<evidence type="ECO:0000256" key="2">
    <source>
        <dbReference type="ARBA" id="ARBA00023002"/>
    </source>
</evidence>
<dbReference type="AlphaFoldDB" id="A0A3N4ZKQ6"/>
<sequence>MAAGSGKNSTGSLYLGPGCHGLTGGVNTATEQNTYQNENDGPPVAVVTGASAGIGRGAAVEIGRRGMHVVVTYNSRAQEAEKTVRLIREVGGDAVALRLDIARVEHFADFRERLAEAIGTAWGTTTVRALVNNAGFGGGLPFAEMTEDAFDQYYQVLLKGPYFLTQALLPVLQDGGSIVNVSSSSVRAGDTEAGYSGYAAMKGGLVTATRYLAKELAGRGIVVNSVAPGPTRTRIADDAFDRFPEIIDGIAARTTLGRIGEPQDVGKIIAFLVSQDAGWITGQDLQVSGGFAL</sequence>
<accession>A0A3N4ZKQ6</accession>
<keyword evidence="2" id="KW-0560">Oxidoreductase</keyword>
<dbReference type="Gene3D" id="3.40.50.720">
    <property type="entry name" value="NAD(P)-binding Rossmann-like Domain"/>
    <property type="match status" value="1"/>
</dbReference>
<protein>
    <submittedName>
        <fullName evidence="3">NAD(P)-dependent dehydrogenase (Short-subunit alcohol dehydrogenase family)</fullName>
    </submittedName>
</protein>